<sequence>MTVFSSDDGIDGLWLGTHGANGAWRYARSVDPTLEDIEAAQATGAWDLCVEACAKALYAILVCHCCLDGMQGVPEREHLHALVASSGHPVAAALRALPLSYRATEADAERAHAAVDEQDAALRARLPFELPVIRQAGRHAATVRVTAQIGRFRSARGIGALDWDRSGL</sequence>
<dbReference type="Proteomes" id="UP000463951">
    <property type="component" value="Chromosome"/>
</dbReference>
<proteinExistence type="predicted"/>
<dbReference type="AlphaFoldDB" id="A0A499UUG1"/>
<reference evidence="1 2" key="1">
    <citation type="journal article" date="2020" name="Int. J. Syst. Evol. Microbiol.">
        <title>Reclassification of Streptomyces castelarensis and Streptomyces sporoclivatus as later heterotypic synonyms of Streptomyces antimycoticus.</title>
        <authorList>
            <person name="Komaki H."/>
            <person name="Tamura T."/>
        </authorList>
    </citation>
    <scope>NUCLEOTIDE SEQUENCE [LARGE SCALE GENOMIC DNA]</scope>
    <source>
        <strain evidence="1 2">NBRC 100767</strain>
    </source>
</reference>
<gene>
    <name evidence="1" type="ORF">SSPO_002350</name>
</gene>
<dbReference type="EMBL" id="AP019620">
    <property type="protein sequence ID" value="BBJ37517.1"/>
    <property type="molecule type" value="Genomic_DNA"/>
</dbReference>
<evidence type="ECO:0000313" key="2">
    <source>
        <dbReference type="Proteomes" id="UP000463951"/>
    </source>
</evidence>
<evidence type="ECO:0000313" key="1">
    <source>
        <dbReference type="EMBL" id="BBJ37517.1"/>
    </source>
</evidence>
<accession>A0A499UUG1</accession>
<protein>
    <recommendedName>
        <fullName evidence="3">HEPN domain-containing protein</fullName>
    </recommendedName>
</protein>
<name>A0A499UUG1_9ACTN</name>
<evidence type="ECO:0008006" key="3">
    <source>
        <dbReference type="Google" id="ProtNLM"/>
    </source>
</evidence>
<organism evidence="1 2">
    <name type="scientific">Streptomyces antimycoticus</name>
    <dbReference type="NCBI Taxonomy" id="68175"/>
    <lineage>
        <taxon>Bacteria</taxon>
        <taxon>Bacillati</taxon>
        <taxon>Actinomycetota</taxon>
        <taxon>Actinomycetes</taxon>
        <taxon>Kitasatosporales</taxon>
        <taxon>Streptomycetaceae</taxon>
        <taxon>Streptomyces</taxon>
        <taxon>Streptomyces violaceusniger group</taxon>
    </lineage>
</organism>